<gene>
    <name evidence="1" type="ORF">F3Y22_tig00002840pilonHSYRG00099</name>
</gene>
<sequence length="160" mass="18184">MGQLKYVYAMIGSPQVFRLRYGWFSDAEVERLPWQAPVSSSHLPSVHNVNFESRKRCVVEEAQVSVPANSDLSKKLDDTYKTRPILQKENSALEHPFTIFSNMMGKYLTTGLKANHGDVPRFSYDTSLVVCKQIAGPNLEESTPIPRSHLIQRSQLKFNL</sequence>
<reference evidence="1" key="1">
    <citation type="submission" date="2019-09" db="EMBL/GenBank/DDBJ databases">
        <title>Draft genome information of white flower Hibiscus syriacus.</title>
        <authorList>
            <person name="Kim Y.-M."/>
        </authorList>
    </citation>
    <scope>NUCLEOTIDE SEQUENCE [LARGE SCALE GENOMIC DNA]</scope>
    <source>
        <strain evidence="1">YM2019G1</strain>
    </source>
</reference>
<dbReference type="EMBL" id="VEPZ02000196">
    <property type="protein sequence ID" value="KAE8731067.1"/>
    <property type="molecule type" value="Genomic_DNA"/>
</dbReference>
<evidence type="ECO:0000313" key="2">
    <source>
        <dbReference type="Proteomes" id="UP000436088"/>
    </source>
</evidence>
<keyword evidence="2" id="KW-1185">Reference proteome</keyword>
<dbReference type="Proteomes" id="UP000436088">
    <property type="component" value="Unassembled WGS sequence"/>
</dbReference>
<accession>A0A6A3CQZ9</accession>
<comment type="caution">
    <text evidence="1">The sequence shown here is derived from an EMBL/GenBank/DDBJ whole genome shotgun (WGS) entry which is preliminary data.</text>
</comment>
<dbReference type="AlphaFoldDB" id="A0A6A3CQZ9"/>
<name>A0A6A3CQZ9_HIBSY</name>
<proteinExistence type="predicted"/>
<evidence type="ECO:0000313" key="1">
    <source>
        <dbReference type="EMBL" id="KAE8731067.1"/>
    </source>
</evidence>
<protein>
    <submittedName>
        <fullName evidence="1">Uncharacterized protein</fullName>
    </submittedName>
</protein>
<organism evidence="1 2">
    <name type="scientific">Hibiscus syriacus</name>
    <name type="common">Rose of Sharon</name>
    <dbReference type="NCBI Taxonomy" id="106335"/>
    <lineage>
        <taxon>Eukaryota</taxon>
        <taxon>Viridiplantae</taxon>
        <taxon>Streptophyta</taxon>
        <taxon>Embryophyta</taxon>
        <taxon>Tracheophyta</taxon>
        <taxon>Spermatophyta</taxon>
        <taxon>Magnoliopsida</taxon>
        <taxon>eudicotyledons</taxon>
        <taxon>Gunneridae</taxon>
        <taxon>Pentapetalae</taxon>
        <taxon>rosids</taxon>
        <taxon>malvids</taxon>
        <taxon>Malvales</taxon>
        <taxon>Malvaceae</taxon>
        <taxon>Malvoideae</taxon>
        <taxon>Hibiscus</taxon>
    </lineage>
</organism>